<dbReference type="Proteomes" id="UP000439903">
    <property type="component" value="Unassembled WGS sequence"/>
</dbReference>
<evidence type="ECO:0000313" key="1">
    <source>
        <dbReference type="EMBL" id="KAF0468305.1"/>
    </source>
</evidence>
<keyword evidence="2" id="KW-1185">Reference proteome</keyword>
<organism evidence="1 2">
    <name type="scientific">Gigaspora margarita</name>
    <dbReference type="NCBI Taxonomy" id="4874"/>
    <lineage>
        <taxon>Eukaryota</taxon>
        <taxon>Fungi</taxon>
        <taxon>Fungi incertae sedis</taxon>
        <taxon>Mucoromycota</taxon>
        <taxon>Glomeromycotina</taxon>
        <taxon>Glomeromycetes</taxon>
        <taxon>Diversisporales</taxon>
        <taxon>Gigasporaceae</taxon>
        <taxon>Gigaspora</taxon>
    </lineage>
</organism>
<reference evidence="1 2" key="1">
    <citation type="journal article" date="2019" name="Environ. Microbiol.">
        <title>At the nexus of three kingdoms: the genome of the mycorrhizal fungus Gigaspora margarita provides insights into plant, endobacterial and fungal interactions.</title>
        <authorList>
            <person name="Venice F."/>
            <person name="Ghignone S."/>
            <person name="Salvioli di Fossalunga A."/>
            <person name="Amselem J."/>
            <person name="Novero M."/>
            <person name="Xianan X."/>
            <person name="Sedzielewska Toro K."/>
            <person name="Morin E."/>
            <person name="Lipzen A."/>
            <person name="Grigoriev I.V."/>
            <person name="Henrissat B."/>
            <person name="Martin F.M."/>
            <person name="Bonfante P."/>
        </authorList>
    </citation>
    <scope>NUCLEOTIDE SEQUENCE [LARGE SCALE GENOMIC DNA]</scope>
    <source>
        <strain evidence="1 2">BEG34</strain>
    </source>
</reference>
<accession>A0A8H3XIJ7</accession>
<dbReference type="OrthoDB" id="5337378at2759"/>
<gene>
    <name evidence="1" type="ORF">F8M41_025847</name>
</gene>
<protein>
    <submittedName>
        <fullName evidence="1">Uncharacterized protein</fullName>
    </submittedName>
</protein>
<dbReference type="AlphaFoldDB" id="A0A8H3XIJ7"/>
<evidence type="ECO:0000313" key="2">
    <source>
        <dbReference type="Proteomes" id="UP000439903"/>
    </source>
</evidence>
<comment type="caution">
    <text evidence="1">The sequence shown here is derived from an EMBL/GenBank/DDBJ whole genome shotgun (WGS) entry which is preliminary data.</text>
</comment>
<dbReference type="EMBL" id="WTPW01000944">
    <property type="protein sequence ID" value="KAF0468305.1"/>
    <property type="molecule type" value="Genomic_DNA"/>
</dbReference>
<sequence length="130" mass="14691">MVRLCKISIGGYHPSPIKEFDIEISGMNFAEMEHLFEISDQTQSTNIKFSRDGGHGCITLIPSRPFKIRLSNLSNKINCIHFNYNDKEVSLYGNSIDLYTRYNTGEITYDNGILRLEIPNAGGNNIIDSN</sequence>
<name>A0A8H3XIJ7_GIGMA</name>
<proteinExistence type="predicted"/>